<evidence type="ECO:0000313" key="1">
    <source>
        <dbReference type="EMBL" id="OAP86199.1"/>
    </source>
</evidence>
<dbReference type="Gene3D" id="3.40.50.300">
    <property type="entry name" value="P-loop containing nucleotide triphosphate hydrolases"/>
    <property type="match status" value="1"/>
</dbReference>
<dbReference type="GO" id="GO:0009898">
    <property type="term" value="C:cytoplasmic side of plasma membrane"/>
    <property type="evidence" value="ECO:0007669"/>
    <property type="project" value="TreeGrafter"/>
</dbReference>
<evidence type="ECO:0008006" key="3">
    <source>
        <dbReference type="Google" id="ProtNLM"/>
    </source>
</evidence>
<sequence length="324" mass="32944">MVALSSSSAAVRSEVDRIAALGGIDVEHVADGGTGDAAVLNLSEVRASAVKVRACFHPAYAPYFAWGSLELTLPDEAEDLLELLLAAGTTRRGQIVGVVGVHGGAGASTVAAWLARTLEGRFRVALVDADQCSAGADRLLALDGQAGVRWADLRSDSGVLVPGRLLNSLPSERGLAVLSADDRGAMPSGEAGEAAVAALSQVRDLCVIDLPGEALIEGSAAHRLLGWLDVVVLVARGGSGPARQLARAVANVPVGVGILVAALGVRGGEAAVWERDLGIDSVYPVRLLSGLAGDVEHGVGVGERKRSATARDLAVLARACGGPQ</sequence>
<dbReference type="STRING" id="1823756.A4H34_03230"/>
<dbReference type="RefSeq" id="WP_064231054.1">
    <property type="nucleotide sequence ID" value="NZ_LVZK01000001.1"/>
</dbReference>
<dbReference type="OrthoDB" id="3252838at2"/>
<organism evidence="1 2">
    <name type="scientific">Peptidiphaga gingivicola</name>
    <dbReference type="NCBI Taxonomy" id="2741497"/>
    <lineage>
        <taxon>Bacteria</taxon>
        <taxon>Bacillati</taxon>
        <taxon>Actinomycetota</taxon>
        <taxon>Actinomycetes</taxon>
        <taxon>Actinomycetales</taxon>
        <taxon>Actinomycetaceae</taxon>
        <taxon>Peptidiphaga</taxon>
    </lineage>
</organism>
<dbReference type="SUPFAM" id="SSF52540">
    <property type="entry name" value="P-loop containing nucleoside triphosphate hydrolases"/>
    <property type="match status" value="1"/>
</dbReference>
<gene>
    <name evidence="1" type="ORF">A4H34_03230</name>
</gene>
<dbReference type="GO" id="GO:0016887">
    <property type="term" value="F:ATP hydrolysis activity"/>
    <property type="evidence" value="ECO:0007669"/>
    <property type="project" value="TreeGrafter"/>
</dbReference>
<name>A0A179B4A4_9ACTO</name>
<proteinExistence type="predicted"/>
<keyword evidence="2" id="KW-1185">Reference proteome</keyword>
<dbReference type="InterPro" id="IPR050625">
    <property type="entry name" value="ParA/MinD_ATPase"/>
</dbReference>
<accession>A0A179B4A4</accession>
<evidence type="ECO:0000313" key="2">
    <source>
        <dbReference type="Proteomes" id="UP000078368"/>
    </source>
</evidence>
<dbReference type="AlphaFoldDB" id="A0A179B4A4"/>
<dbReference type="GO" id="GO:0005524">
    <property type="term" value="F:ATP binding"/>
    <property type="evidence" value="ECO:0007669"/>
    <property type="project" value="TreeGrafter"/>
</dbReference>
<dbReference type="Proteomes" id="UP000078368">
    <property type="component" value="Unassembled WGS sequence"/>
</dbReference>
<dbReference type="PANTHER" id="PTHR43384:SF11">
    <property type="entry name" value="SEPTUM SITE DETERMINING PROTEIN"/>
    <property type="match status" value="1"/>
</dbReference>
<dbReference type="GO" id="GO:0005829">
    <property type="term" value="C:cytosol"/>
    <property type="evidence" value="ECO:0007669"/>
    <property type="project" value="TreeGrafter"/>
</dbReference>
<comment type="caution">
    <text evidence="1">The sequence shown here is derived from an EMBL/GenBank/DDBJ whole genome shotgun (WGS) entry which is preliminary data.</text>
</comment>
<reference evidence="1 2" key="1">
    <citation type="submission" date="2016-04" db="EMBL/GenBank/DDBJ databases">
        <title>Peptidophaga gingivicola gen. nov., sp. nov., isolated from human subgingival plaque.</title>
        <authorList>
            <person name="Beall C.J."/>
            <person name="Mokrzan E.M."/>
            <person name="Griffen A.L."/>
            <person name="Leys E.J."/>
        </authorList>
    </citation>
    <scope>NUCLEOTIDE SEQUENCE [LARGE SCALE GENOMIC DNA]</scope>
    <source>
        <strain evidence="1 2">BA112</strain>
    </source>
</reference>
<protein>
    <recommendedName>
        <fullName evidence="3">CobQ/CobB/MinD/ParA nucleotide binding domain-containing protein</fullName>
    </recommendedName>
</protein>
<dbReference type="InterPro" id="IPR027417">
    <property type="entry name" value="P-loop_NTPase"/>
</dbReference>
<dbReference type="PANTHER" id="PTHR43384">
    <property type="entry name" value="SEPTUM SITE-DETERMINING PROTEIN MIND HOMOLOG, CHLOROPLASTIC-RELATED"/>
    <property type="match status" value="1"/>
</dbReference>
<dbReference type="GO" id="GO:0051782">
    <property type="term" value="P:negative regulation of cell division"/>
    <property type="evidence" value="ECO:0007669"/>
    <property type="project" value="TreeGrafter"/>
</dbReference>
<dbReference type="EMBL" id="LVZK01000001">
    <property type="protein sequence ID" value="OAP86199.1"/>
    <property type="molecule type" value="Genomic_DNA"/>
</dbReference>